<proteinExistence type="predicted"/>
<evidence type="ECO:0000313" key="2">
    <source>
        <dbReference type="EMBL" id="MBB3664105.1"/>
    </source>
</evidence>
<dbReference type="AlphaFoldDB" id="A0A839XWE4"/>
<dbReference type="Proteomes" id="UP000564573">
    <property type="component" value="Unassembled WGS sequence"/>
</dbReference>
<evidence type="ECO:0000256" key="1">
    <source>
        <dbReference type="SAM" id="MobiDB-lite"/>
    </source>
</evidence>
<sequence>MSYPARTGYTLRHAAVHVRSTCTGPRLRASENLIDPSGPVTDSTHGHDP</sequence>
<protein>
    <submittedName>
        <fullName evidence="2">Uncharacterized protein</fullName>
    </submittedName>
</protein>
<keyword evidence="3" id="KW-1185">Reference proteome</keyword>
<gene>
    <name evidence="2" type="ORF">FB384_003009</name>
</gene>
<name>A0A839XWE4_9PSEU</name>
<evidence type="ECO:0000313" key="3">
    <source>
        <dbReference type="Proteomes" id="UP000564573"/>
    </source>
</evidence>
<dbReference type="EMBL" id="JACIBS010000001">
    <property type="protein sequence ID" value="MBB3664105.1"/>
    <property type="molecule type" value="Genomic_DNA"/>
</dbReference>
<feature type="region of interest" description="Disordered" evidence="1">
    <location>
        <begin position="27"/>
        <end position="49"/>
    </location>
</feature>
<organism evidence="2 3">
    <name type="scientific">Prauserella sediminis</name>
    <dbReference type="NCBI Taxonomy" id="577680"/>
    <lineage>
        <taxon>Bacteria</taxon>
        <taxon>Bacillati</taxon>
        <taxon>Actinomycetota</taxon>
        <taxon>Actinomycetes</taxon>
        <taxon>Pseudonocardiales</taxon>
        <taxon>Pseudonocardiaceae</taxon>
        <taxon>Prauserella</taxon>
        <taxon>Prauserella salsuginis group</taxon>
    </lineage>
</organism>
<accession>A0A839XWE4</accession>
<reference evidence="2 3" key="1">
    <citation type="submission" date="2020-08" db="EMBL/GenBank/DDBJ databases">
        <title>Sequencing the genomes of 1000 actinobacteria strains.</title>
        <authorList>
            <person name="Klenk H.-P."/>
        </authorList>
    </citation>
    <scope>NUCLEOTIDE SEQUENCE [LARGE SCALE GENOMIC DNA]</scope>
    <source>
        <strain evidence="2 3">DSM 45267</strain>
    </source>
</reference>
<comment type="caution">
    <text evidence="2">The sequence shown here is derived from an EMBL/GenBank/DDBJ whole genome shotgun (WGS) entry which is preliminary data.</text>
</comment>